<sequence length="17" mass="1898">MSWMTTASVGFFIVGTY</sequence>
<proteinExistence type="predicted"/>
<accession>A0A2P2NFY8</accession>
<evidence type="ECO:0000313" key="1">
    <source>
        <dbReference type="EMBL" id="MBX41375.1"/>
    </source>
</evidence>
<organism evidence="1">
    <name type="scientific">Rhizophora mucronata</name>
    <name type="common">Asiatic mangrove</name>
    <dbReference type="NCBI Taxonomy" id="61149"/>
    <lineage>
        <taxon>Eukaryota</taxon>
        <taxon>Viridiplantae</taxon>
        <taxon>Streptophyta</taxon>
        <taxon>Embryophyta</taxon>
        <taxon>Tracheophyta</taxon>
        <taxon>Spermatophyta</taxon>
        <taxon>Magnoliopsida</taxon>
        <taxon>eudicotyledons</taxon>
        <taxon>Gunneridae</taxon>
        <taxon>Pentapetalae</taxon>
        <taxon>rosids</taxon>
        <taxon>fabids</taxon>
        <taxon>Malpighiales</taxon>
        <taxon>Rhizophoraceae</taxon>
        <taxon>Rhizophora</taxon>
    </lineage>
</organism>
<name>A0A2P2NFY8_RHIMU</name>
<dbReference type="AlphaFoldDB" id="A0A2P2NFY8"/>
<protein>
    <submittedName>
        <fullName evidence="1">Uncharacterized protein</fullName>
    </submittedName>
</protein>
<reference evidence="1" key="1">
    <citation type="submission" date="2018-02" db="EMBL/GenBank/DDBJ databases">
        <title>Rhizophora mucronata_Transcriptome.</title>
        <authorList>
            <person name="Meera S.P."/>
            <person name="Sreeshan A."/>
            <person name="Augustine A."/>
        </authorList>
    </citation>
    <scope>NUCLEOTIDE SEQUENCE</scope>
    <source>
        <tissue evidence="1">Leaf</tissue>
    </source>
</reference>
<dbReference type="EMBL" id="GGEC01060891">
    <property type="protein sequence ID" value="MBX41375.1"/>
    <property type="molecule type" value="Transcribed_RNA"/>
</dbReference>